<dbReference type="OrthoDB" id="8481735at2"/>
<comment type="caution">
    <text evidence="1">The sequence shown here is derived from an EMBL/GenBank/DDBJ whole genome shotgun (WGS) entry which is preliminary data.</text>
</comment>
<gene>
    <name evidence="1" type="ORF">BLA27_27420</name>
</gene>
<protein>
    <submittedName>
        <fullName evidence="1">Protein kleA</fullName>
    </submittedName>
</protein>
<dbReference type="EMBL" id="MOEC01000060">
    <property type="protein sequence ID" value="OIS90323.1"/>
    <property type="molecule type" value="Genomic_DNA"/>
</dbReference>
<dbReference type="Pfam" id="PF17383">
    <property type="entry name" value="kleA_kleC"/>
    <property type="match status" value="1"/>
</dbReference>
<reference evidence="1 2" key="1">
    <citation type="submission" date="2016-10" db="EMBL/GenBank/DDBJ databases">
        <title>The Draft Genome Sequence of the Potato Rhizosphere Bacteria Ochrobactrum sp. IPA7.2.</title>
        <authorList>
            <person name="Gogoleva N.E."/>
            <person name="Khlopko Y.A."/>
            <person name="Burygin G.L."/>
            <person name="Plotnikov A.O."/>
        </authorList>
    </citation>
    <scope>NUCLEOTIDE SEQUENCE [LARGE SCALE GENOMIC DNA]</scope>
    <source>
        <strain evidence="1 2">IPA7.2</strain>
    </source>
</reference>
<dbReference type="RefSeq" id="WP_071634514.1">
    <property type="nucleotide sequence ID" value="NZ_MOEC01000060.1"/>
</dbReference>
<accession>A0A1J6HD54</accession>
<evidence type="ECO:0000313" key="1">
    <source>
        <dbReference type="EMBL" id="OIS90323.1"/>
    </source>
</evidence>
<organism evidence="1 2">
    <name type="scientific">Brucella cytisi</name>
    <dbReference type="NCBI Taxonomy" id="407152"/>
    <lineage>
        <taxon>Bacteria</taxon>
        <taxon>Pseudomonadati</taxon>
        <taxon>Pseudomonadota</taxon>
        <taxon>Alphaproteobacteria</taxon>
        <taxon>Hyphomicrobiales</taxon>
        <taxon>Brucellaceae</taxon>
        <taxon>Brucella/Ochrobactrum group</taxon>
        <taxon>Brucella</taxon>
    </lineage>
</organism>
<name>A0A1J6HD54_9HYPH</name>
<sequence length="79" mass="9056">MKVAEKKIMSWIDALPGVNDTQFPARRDQIAEMMAEAAELVRRADELRGNAYFAACRLEADARSHWPNAEVDRVKNSHW</sequence>
<evidence type="ECO:0000313" key="2">
    <source>
        <dbReference type="Proteomes" id="UP000182985"/>
    </source>
</evidence>
<dbReference type="AlphaFoldDB" id="A0A1J6HD54"/>
<proteinExistence type="predicted"/>
<dbReference type="Proteomes" id="UP000182985">
    <property type="component" value="Unassembled WGS sequence"/>
</dbReference>
<dbReference type="InterPro" id="IPR035338">
    <property type="entry name" value="KleA/KleC-like"/>
</dbReference>
<keyword evidence="2" id="KW-1185">Reference proteome</keyword>